<organism evidence="2 3">
    <name type="scientific">Phyllosticta capitalensis</name>
    <dbReference type="NCBI Taxonomy" id="121624"/>
    <lineage>
        <taxon>Eukaryota</taxon>
        <taxon>Fungi</taxon>
        <taxon>Dikarya</taxon>
        <taxon>Ascomycota</taxon>
        <taxon>Pezizomycotina</taxon>
        <taxon>Dothideomycetes</taxon>
        <taxon>Dothideomycetes incertae sedis</taxon>
        <taxon>Botryosphaeriales</taxon>
        <taxon>Phyllostictaceae</taxon>
        <taxon>Phyllosticta</taxon>
    </lineage>
</organism>
<dbReference type="Proteomes" id="UP001492380">
    <property type="component" value="Unassembled WGS sequence"/>
</dbReference>
<feature type="region of interest" description="Disordered" evidence="1">
    <location>
        <begin position="1"/>
        <end position="28"/>
    </location>
</feature>
<accession>A0ABR1YQV4</accession>
<gene>
    <name evidence="2" type="ORF">HDK90DRAFT_257231</name>
</gene>
<proteinExistence type="predicted"/>
<evidence type="ECO:0000313" key="2">
    <source>
        <dbReference type="EMBL" id="KAK8235821.1"/>
    </source>
</evidence>
<evidence type="ECO:0000313" key="3">
    <source>
        <dbReference type="Proteomes" id="UP001492380"/>
    </source>
</evidence>
<comment type="caution">
    <text evidence="2">The sequence shown here is derived from an EMBL/GenBank/DDBJ whole genome shotgun (WGS) entry which is preliminary data.</text>
</comment>
<sequence length="207" mass="22658">MPALKRWRQSHQQVSPRPWRSREPDGGCNSLVVRRASRFLRRSCSCPSLHRPQILHNQPTPPHSHPPPCADSDRAWHHLGVPRMCDAPTTHQAHGKLQRARRRRTTTEGNLLVDSPSLNPGSRDDKHDQSRTSWTANGVQGLRIGLDVLCLDLLLNEPLVLASCTWPTSGVDVGGGGRGGLVVVPWSGPSGSQPTSPISSIHPAYST</sequence>
<feature type="region of interest" description="Disordered" evidence="1">
    <location>
        <begin position="187"/>
        <end position="207"/>
    </location>
</feature>
<evidence type="ECO:0000256" key="1">
    <source>
        <dbReference type="SAM" id="MobiDB-lite"/>
    </source>
</evidence>
<reference evidence="2 3" key="1">
    <citation type="submission" date="2024-04" db="EMBL/GenBank/DDBJ databases">
        <title>Phyllosticta paracitricarpa is synonymous to the EU quarantine fungus P. citricarpa based on phylogenomic analyses.</title>
        <authorList>
            <consortium name="Lawrence Berkeley National Laboratory"/>
            <person name="Van Ingen-Buijs V.A."/>
            <person name="Van Westerhoven A.C."/>
            <person name="Haridas S."/>
            <person name="Skiadas P."/>
            <person name="Martin F."/>
            <person name="Groenewald J.Z."/>
            <person name="Crous P.W."/>
            <person name="Seidl M.F."/>
        </authorList>
    </citation>
    <scope>NUCLEOTIDE SEQUENCE [LARGE SCALE GENOMIC DNA]</scope>
    <source>
        <strain evidence="2 3">CBS 123374</strain>
    </source>
</reference>
<name>A0ABR1YQV4_9PEZI</name>
<feature type="compositionally biased region" description="Pro residues" evidence="1">
    <location>
        <begin position="59"/>
        <end position="69"/>
    </location>
</feature>
<protein>
    <submittedName>
        <fullName evidence="2">Uncharacterized protein</fullName>
    </submittedName>
</protein>
<feature type="compositionally biased region" description="Polar residues" evidence="1">
    <location>
        <begin position="189"/>
        <end position="207"/>
    </location>
</feature>
<feature type="compositionally biased region" description="Basic residues" evidence="1">
    <location>
        <begin position="93"/>
        <end position="104"/>
    </location>
</feature>
<dbReference type="EMBL" id="JBBWRZ010000005">
    <property type="protein sequence ID" value="KAK8235821.1"/>
    <property type="molecule type" value="Genomic_DNA"/>
</dbReference>
<keyword evidence="3" id="KW-1185">Reference proteome</keyword>
<feature type="region of interest" description="Disordered" evidence="1">
    <location>
        <begin position="55"/>
        <end position="132"/>
    </location>
</feature>